<dbReference type="InterPro" id="IPR052053">
    <property type="entry name" value="IM_YidH-like"/>
</dbReference>
<gene>
    <name evidence="8" type="ORF">AS888_07800</name>
</gene>
<sequence>MNHNDDMDKNQLKYAQQHLANERTFLAWIRTVIAIVGVGFLTTSLHFTIGVHRDARIDLISIVLGMFACALGLIITVLATSAYLQKRRQIHDGTFQSSSANVILIAIFMVILLSMIVLYFSFL</sequence>
<keyword evidence="2" id="KW-1003">Cell membrane</keyword>
<keyword evidence="9" id="KW-1185">Reference proteome</keyword>
<feature type="transmembrane region" description="Helical" evidence="6">
    <location>
        <begin position="59"/>
        <end position="79"/>
    </location>
</feature>
<evidence type="ECO:0000256" key="4">
    <source>
        <dbReference type="ARBA" id="ARBA00022989"/>
    </source>
</evidence>
<evidence type="ECO:0000313" key="8">
    <source>
        <dbReference type="EMBL" id="KWW15953.1"/>
    </source>
</evidence>
<evidence type="ECO:0000256" key="2">
    <source>
        <dbReference type="ARBA" id="ARBA00022475"/>
    </source>
</evidence>
<evidence type="ECO:0000313" key="9">
    <source>
        <dbReference type="Proteomes" id="UP000064189"/>
    </source>
</evidence>
<evidence type="ECO:0000256" key="5">
    <source>
        <dbReference type="ARBA" id="ARBA00023136"/>
    </source>
</evidence>
<dbReference type="PANTHER" id="PTHR34187">
    <property type="entry name" value="FGR18P"/>
    <property type="match status" value="1"/>
</dbReference>
<evidence type="ECO:0000259" key="7">
    <source>
        <dbReference type="Pfam" id="PF02656"/>
    </source>
</evidence>
<dbReference type="Proteomes" id="UP000064189">
    <property type="component" value="Unassembled WGS sequence"/>
</dbReference>
<keyword evidence="5 6" id="KW-0472">Membrane</keyword>
<keyword evidence="3 6" id="KW-0812">Transmembrane</keyword>
<name>A0A120GNL3_9BACI</name>
<proteinExistence type="predicted"/>
<comment type="subcellular location">
    <subcellularLocation>
        <location evidence="1">Cell membrane</location>
        <topology evidence="1">Multi-pass membrane protein</topology>
    </subcellularLocation>
</comment>
<feature type="transmembrane region" description="Helical" evidence="6">
    <location>
        <begin position="25"/>
        <end position="47"/>
    </location>
</feature>
<evidence type="ECO:0000256" key="3">
    <source>
        <dbReference type="ARBA" id="ARBA00022692"/>
    </source>
</evidence>
<organism evidence="8 9">
    <name type="scientific">Peribacillus simplex</name>
    <dbReference type="NCBI Taxonomy" id="1478"/>
    <lineage>
        <taxon>Bacteria</taxon>
        <taxon>Bacillati</taxon>
        <taxon>Bacillota</taxon>
        <taxon>Bacilli</taxon>
        <taxon>Bacillales</taxon>
        <taxon>Bacillaceae</taxon>
        <taxon>Peribacillus</taxon>
    </lineage>
</organism>
<dbReference type="PANTHER" id="PTHR34187:SF2">
    <property type="entry name" value="DUF202 DOMAIN-CONTAINING PROTEIN"/>
    <property type="match status" value="1"/>
</dbReference>
<keyword evidence="4 6" id="KW-1133">Transmembrane helix</keyword>
<accession>A0A120GNL3</accession>
<evidence type="ECO:0000256" key="1">
    <source>
        <dbReference type="ARBA" id="ARBA00004651"/>
    </source>
</evidence>
<dbReference type="GO" id="GO:0005886">
    <property type="term" value="C:plasma membrane"/>
    <property type="evidence" value="ECO:0007669"/>
    <property type="project" value="UniProtKB-SubCell"/>
</dbReference>
<feature type="transmembrane region" description="Helical" evidence="6">
    <location>
        <begin position="100"/>
        <end position="122"/>
    </location>
</feature>
<dbReference type="EMBL" id="LNNH01000038">
    <property type="protein sequence ID" value="KWW15953.1"/>
    <property type="molecule type" value="Genomic_DNA"/>
</dbReference>
<comment type="caution">
    <text evidence="8">The sequence shown here is derived from an EMBL/GenBank/DDBJ whole genome shotgun (WGS) entry which is preliminary data.</text>
</comment>
<dbReference type="InterPro" id="IPR003807">
    <property type="entry name" value="DUF202"/>
</dbReference>
<feature type="domain" description="DUF202" evidence="7">
    <location>
        <begin position="17"/>
        <end position="88"/>
    </location>
</feature>
<protein>
    <recommendedName>
        <fullName evidence="7">DUF202 domain-containing protein</fullName>
    </recommendedName>
</protein>
<evidence type="ECO:0000256" key="6">
    <source>
        <dbReference type="SAM" id="Phobius"/>
    </source>
</evidence>
<reference evidence="8 9" key="1">
    <citation type="submission" date="2015-11" db="EMBL/GenBank/DDBJ databases">
        <title>Genome Sequence of Bacillus simplex strain VanAntwerpen2.</title>
        <authorList>
            <person name="Couger M.B."/>
        </authorList>
    </citation>
    <scope>NUCLEOTIDE SEQUENCE [LARGE SCALE GENOMIC DNA]</scope>
    <source>
        <strain evidence="8 9">VanAntwerpen02</strain>
    </source>
</reference>
<dbReference type="AlphaFoldDB" id="A0A120GNL3"/>
<dbReference type="Pfam" id="PF02656">
    <property type="entry name" value="DUF202"/>
    <property type="match status" value="1"/>
</dbReference>